<evidence type="ECO:0000313" key="3">
    <source>
        <dbReference type="Proteomes" id="UP001066276"/>
    </source>
</evidence>
<reference evidence="2" key="1">
    <citation type="journal article" date="2022" name="bioRxiv">
        <title>Sequencing and chromosome-scale assembly of the giantPleurodeles waltlgenome.</title>
        <authorList>
            <person name="Brown T."/>
            <person name="Elewa A."/>
            <person name="Iarovenko S."/>
            <person name="Subramanian E."/>
            <person name="Araus A.J."/>
            <person name="Petzold A."/>
            <person name="Susuki M."/>
            <person name="Suzuki K.-i.T."/>
            <person name="Hayashi T."/>
            <person name="Toyoda A."/>
            <person name="Oliveira C."/>
            <person name="Osipova E."/>
            <person name="Leigh N.D."/>
            <person name="Simon A."/>
            <person name="Yun M.H."/>
        </authorList>
    </citation>
    <scope>NUCLEOTIDE SEQUENCE</scope>
    <source>
        <strain evidence="2">20211129_DDA</strain>
        <tissue evidence="2">Liver</tissue>
    </source>
</reference>
<name>A0AAV7UQ11_PLEWA</name>
<sequence>MSRSWGNVLGLPRPTISPKPQLSSQARGWPGGQCWDRYSVTAQPLIRWQAHSALEMYLDRFSSRERLSPRLLPAPTRYPSHPAQVLRWQPVAKGSEARAQNTLSFSSGASLLCPRPALAAMPAPFLLWAAARWSPAGPLYAFLPWLKAACPDCGSAHDVFQH</sequence>
<proteinExistence type="predicted"/>
<evidence type="ECO:0000313" key="2">
    <source>
        <dbReference type="EMBL" id="KAJ1191140.1"/>
    </source>
</evidence>
<accession>A0AAV7UQ11</accession>
<comment type="caution">
    <text evidence="2">The sequence shown here is derived from an EMBL/GenBank/DDBJ whole genome shotgun (WGS) entry which is preliminary data.</text>
</comment>
<dbReference type="EMBL" id="JANPWB010000004">
    <property type="protein sequence ID" value="KAJ1191140.1"/>
    <property type="molecule type" value="Genomic_DNA"/>
</dbReference>
<feature type="region of interest" description="Disordered" evidence="1">
    <location>
        <begin position="1"/>
        <end position="29"/>
    </location>
</feature>
<keyword evidence="3" id="KW-1185">Reference proteome</keyword>
<organism evidence="2 3">
    <name type="scientific">Pleurodeles waltl</name>
    <name type="common">Iberian ribbed newt</name>
    <dbReference type="NCBI Taxonomy" id="8319"/>
    <lineage>
        <taxon>Eukaryota</taxon>
        <taxon>Metazoa</taxon>
        <taxon>Chordata</taxon>
        <taxon>Craniata</taxon>
        <taxon>Vertebrata</taxon>
        <taxon>Euteleostomi</taxon>
        <taxon>Amphibia</taxon>
        <taxon>Batrachia</taxon>
        <taxon>Caudata</taxon>
        <taxon>Salamandroidea</taxon>
        <taxon>Salamandridae</taxon>
        <taxon>Pleurodelinae</taxon>
        <taxon>Pleurodeles</taxon>
    </lineage>
</organism>
<evidence type="ECO:0000256" key="1">
    <source>
        <dbReference type="SAM" id="MobiDB-lite"/>
    </source>
</evidence>
<gene>
    <name evidence="2" type="ORF">NDU88_000456</name>
</gene>
<protein>
    <submittedName>
        <fullName evidence="2">Uncharacterized protein</fullName>
    </submittedName>
</protein>
<dbReference type="Proteomes" id="UP001066276">
    <property type="component" value="Chromosome 2_2"/>
</dbReference>
<dbReference type="AlphaFoldDB" id="A0AAV7UQ11"/>